<evidence type="ECO:0000256" key="3">
    <source>
        <dbReference type="RuleBase" id="RU361219"/>
    </source>
</evidence>
<dbReference type="Proteomes" id="UP000287239">
    <property type="component" value="Unassembled WGS sequence"/>
</dbReference>
<dbReference type="SUPFAM" id="SSF56542">
    <property type="entry name" value="Substrate-binding domain of HMG-CoA reductase"/>
    <property type="match status" value="1"/>
</dbReference>
<proteinExistence type="inferred from homology"/>
<dbReference type="PANTHER" id="PTHR10572">
    <property type="entry name" value="3-HYDROXY-3-METHYLGLUTARYL-COENZYME A REDUCTASE"/>
    <property type="match status" value="1"/>
</dbReference>
<dbReference type="PROSITE" id="PS01192">
    <property type="entry name" value="HMG_COA_REDUCTASE_3"/>
    <property type="match status" value="1"/>
</dbReference>
<keyword evidence="3" id="KW-0520">NAD</keyword>
<name>A0A429ZM60_9ENTE</name>
<evidence type="ECO:0000256" key="2">
    <source>
        <dbReference type="ARBA" id="ARBA00023002"/>
    </source>
</evidence>
<dbReference type="EMBL" id="NGJU01000013">
    <property type="protein sequence ID" value="RST94749.1"/>
    <property type="molecule type" value="Genomic_DNA"/>
</dbReference>
<keyword evidence="5" id="KW-1185">Reference proteome</keyword>
<dbReference type="CDD" id="cd00644">
    <property type="entry name" value="HMG-CoA_reductase_classII"/>
    <property type="match status" value="1"/>
</dbReference>
<keyword evidence="2 3" id="KW-0560">Oxidoreductase</keyword>
<comment type="similarity">
    <text evidence="1 3">Belongs to the HMG-CoA reductase family.</text>
</comment>
<dbReference type="Pfam" id="PF00368">
    <property type="entry name" value="HMG-CoA_red"/>
    <property type="match status" value="1"/>
</dbReference>
<dbReference type="PROSITE" id="PS00066">
    <property type="entry name" value="HMG_COA_REDUCTASE_1"/>
    <property type="match status" value="1"/>
</dbReference>
<organism evidence="4 5">
    <name type="scientific">Vagococcus salmoninarum</name>
    <dbReference type="NCBI Taxonomy" id="2739"/>
    <lineage>
        <taxon>Bacteria</taxon>
        <taxon>Bacillati</taxon>
        <taxon>Bacillota</taxon>
        <taxon>Bacilli</taxon>
        <taxon>Lactobacillales</taxon>
        <taxon>Enterococcaceae</taxon>
        <taxon>Vagococcus</taxon>
    </lineage>
</organism>
<dbReference type="InterPro" id="IPR009023">
    <property type="entry name" value="HMG_CoA_Rdtase_NAD(P)-bd_sf"/>
</dbReference>
<dbReference type="OrthoDB" id="9764892at2"/>
<comment type="caution">
    <text evidence="4">The sequence shown here is derived from an EMBL/GenBank/DDBJ whole genome shotgun (WGS) entry which is preliminary data.</text>
</comment>
<dbReference type="Gene3D" id="1.10.8.660">
    <property type="match status" value="1"/>
</dbReference>
<dbReference type="SUPFAM" id="SSF55035">
    <property type="entry name" value="NAD-binding domain of HMG-CoA reductase"/>
    <property type="match status" value="1"/>
</dbReference>
<dbReference type="GO" id="GO:0015936">
    <property type="term" value="P:coenzyme A metabolic process"/>
    <property type="evidence" value="ECO:0007669"/>
    <property type="project" value="InterPro"/>
</dbReference>
<dbReference type="InterPro" id="IPR002202">
    <property type="entry name" value="HMG_CoA_Rdtase"/>
</dbReference>
<evidence type="ECO:0000313" key="4">
    <source>
        <dbReference type="EMBL" id="RST94749.1"/>
    </source>
</evidence>
<dbReference type="InterPro" id="IPR009029">
    <property type="entry name" value="HMG_CoA_Rdtase_sub-bd_dom_sf"/>
</dbReference>
<dbReference type="InterPro" id="IPR023074">
    <property type="entry name" value="HMG_CoA_Rdtase_cat_sf"/>
</dbReference>
<dbReference type="Gene3D" id="3.90.770.10">
    <property type="entry name" value="3-hydroxy-3-methylglutaryl-coenzyme A Reductase, Chain A, domain 2"/>
    <property type="match status" value="2"/>
</dbReference>
<gene>
    <name evidence="4" type="ORF">CBF35_09405</name>
</gene>
<dbReference type="PROSITE" id="PS50065">
    <property type="entry name" value="HMG_COA_REDUCTASE_4"/>
    <property type="match status" value="1"/>
</dbReference>
<dbReference type="InterPro" id="IPR004553">
    <property type="entry name" value="HMG_CoA_Rdtase_bac-typ"/>
</dbReference>
<dbReference type="AlphaFoldDB" id="A0A429ZM60"/>
<reference evidence="4 5" key="1">
    <citation type="submission" date="2017-05" db="EMBL/GenBank/DDBJ databases">
        <title>Vagococcus spp. assemblies.</title>
        <authorList>
            <person name="Gulvik C.A."/>
        </authorList>
    </citation>
    <scope>NUCLEOTIDE SEQUENCE [LARGE SCALE GENOMIC DNA]</scope>
    <source>
        <strain evidence="4 5">NCFB 2777</strain>
    </source>
</reference>
<dbReference type="GO" id="GO:0004420">
    <property type="term" value="F:hydroxymethylglutaryl-CoA reductase (NADPH) activity"/>
    <property type="evidence" value="ECO:0007669"/>
    <property type="project" value="InterPro"/>
</dbReference>
<sequence>MSSEFTKFYQKNRTERLALLTERGFLTASDQEYLLESPSLPESVADSLIENQLTQFPLPMGVALNFIVDQQEVVVPMVVEEPSVIAASSNGAKMARKHGGFQTTITERGLVGQIIMQDLTDVPLSAKIIQERKMELIAFSKGLHPSIVKRGGGVTEIDTRIIYNDLNQPEFLTIHLIVDVQDAMGANIVNTILEGTSQLIKEWLGGDCLMSILSNYNDHSLVTATCLIDPADLTTTNRSGLEVAQRIVTASRYAKLDPYRAATHNKGIMNGIDSVLIATGNDPRAIEAGAHAYTSRNGRYEGMTTWELTPSGLLAGELTLPLPIGTAGGAINVLPLAKINLELLKVKKATDLASIVCAVGLAQNFSALRALVSEGIQKGHMGLHAKSLAIHVGAEGAEIELLAEALKAAPLMNSSIATELLGDIRS</sequence>
<comment type="pathway">
    <text evidence="3">Metabolic intermediate metabolism; (R)-mevalonate degradation; (S)-3-hydroxy-3-methylglutaryl-CoA from (R)-mevalonate: step 1/1.</text>
</comment>
<evidence type="ECO:0000313" key="5">
    <source>
        <dbReference type="Proteomes" id="UP000287239"/>
    </source>
</evidence>
<comment type="catalytic activity">
    <reaction evidence="3">
        <text>(R)-mevalonate + 2 NAD(+) + CoA = (3S)-3-hydroxy-3-methylglutaryl-CoA + 2 NADH + 2 H(+)</text>
        <dbReference type="Rhea" id="RHEA:14833"/>
        <dbReference type="ChEBI" id="CHEBI:15378"/>
        <dbReference type="ChEBI" id="CHEBI:36464"/>
        <dbReference type="ChEBI" id="CHEBI:43074"/>
        <dbReference type="ChEBI" id="CHEBI:57287"/>
        <dbReference type="ChEBI" id="CHEBI:57540"/>
        <dbReference type="ChEBI" id="CHEBI:57945"/>
        <dbReference type="EC" id="1.1.1.88"/>
    </reaction>
</comment>
<dbReference type="PANTHER" id="PTHR10572:SF24">
    <property type="entry name" value="3-HYDROXY-3-METHYLGLUTARYL-COENZYME A REDUCTASE"/>
    <property type="match status" value="1"/>
</dbReference>
<dbReference type="GeneID" id="98568587"/>
<evidence type="ECO:0000256" key="1">
    <source>
        <dbReference type="ARBA" id="ARBA00007661"/>
    </source>
</evidence>
<dbReference type="RefSeq" id="WP_126780438.1">
    <property type="nucleotide sequence ID" value="NZ_NGJU01000013.1"/>
</dbReference>
<dbReference type="InterPro" id="IPR023076">
    <property type="entry name" value="HMG_CoA_Rdtase_CS"/>
</dbReference>
<dbReference type="GO" id="GO:0140643">
    <property type="term" value="F:hydroxymethylglutaryl-CoA reductase (NADH) activity"/>
    <property type="evidence" value="ECO:0007669"/>
    <property type="project" value="UniProtKB-EC"/>
</dbReference>
<accession>A0A429ZM60</accession>
<protein>
    <recommendedName>
        <fullName evidence="3">3-hydroxy-3-methylglutaryl coenzyme A reductase</fullName>
        <shortName evidence="3">HMG-CoA reductase</shortName>
        <ecNumber evidence="3">1.1.1.88</ecNumber>
    </recommendedName>
</protein>
<dbReference type="EC" id="1.1.1.88" evidence="3"/>
<dbReference type="UniPathway" id="UPA00257">
    <property type="reaction ID" value="UER00367"/>
</dbReference>
<dbReference type="NCBIfam" id="TIGR00532">
    <property type="entry name" value="HMG_CoA_R_NAD"/>
    <property type="match status" value="1"/>
</dbReference>